<protein>
    <submittedName>
        <fullName evidence="2">Uncharacterized protein</fullName>
    </submittedName>
</protein>
<reference evidence="2 3" key="1">
    <citation type="submission" date="2018-03" db="EMBL/GenBank/DDBJ databases">
        <authorList>
            <person name="Gulvik C.A."/>
        </authorList>
    </citation>
    <scope>NUCLEOTIDE SEQUENCE [LARGE SCALE GENOMIC DNA]</scope>
    <source>
        <strain evidence="2 3">JCM 31581</strain>
    </source>
</reference>
<keyword evidence="3" id="KW-1185">Reference proteome</keyword>
<organism evidence="2 3">
    <name type="scientific">Vagococcus humatus</name>
    <dbReference type="NCBI Taxonomy" id="1889241"/>
    <lineage>
        <taxon>Bacteria</taxon>
        <taxon>Bacillati</taxon>
        <taxon>Bacillota</taxon>
        <taxon>Bacilli</taxon>
        <taxon>Lactobacillales</taxon>
        <taxon>Enterococcaceae</taxon>
        <taxon>Vagococcus</taxon>
    </lineage>
</organism>
<evidence type="ECO:0000313" key="3">
    <source>
        <dbReference type="Proteomes" id="UP000277864"/>
    </source>
</evidence>
<keyword evidence="1" id="KW-0812">Transmembrane</keyword>
<dbReference type="RefSeq" id="WP_125942642.1">
    <property type="nucleotide sequence ID" value="NZ_PXZH01000001.1"/>
</dbReference>
<gene>
    <name evidence="2" type="ORF">C7P63_02815</name>
</gene>
<evidence type="ECO:0000313" key="2">
    <source>
        <dbReference type="EMBL" id="RST90026.1"/>
    </source>
</evidence>
<accession>A0A3S0AEU9</accession>
<evidence type="ECO:0000256" key="1">
    <source>
        <dbReference type="SAM" id="Phobius"/>
    </source>
</evidence>
<feature type="transmembrane region" description="Helical" evidence="1">
    <location>
        <begin position="33"/>
        <end position="53"/>
    </location>
</feature>
<feature type="transmembrane region" description="Helical" evidence="1">
    <location>
        <begin position="59"/>
        <end position="77"/>
    </location>
</feature>
<proteinExistence type="predicted"/>
<dbReference type="Proteomes" id="UP000277864">
    <property type="component" value="Unassembled WGS sequence"/>
</dbReference>
<comment type="caution">
    <text evidence="2">The sequence shown here is derived from an EMBL/GenBank/DDBJ whole genome shotgun (WGS) entry which is preliminary data.</text>
</comment>
<sequence>MRKLVAQWQESRQEHEGWLEWLLYRKLSTTSKVLLGIGLTILWLKYAFNLVVMVRFFEVSLAIAMLLGIGWGIKKGYQLLKKVSKKRS</sequence>
<dbReference type="EMBL" id="PXZH01000001">
    <property type="protein sequence ID" value="RST90026.1"/>
    <property type="molecule type" value="Genomic_DNA"/>
</dbReference>
<name>A0A3S0AEU9_9ENTE</name>
<keyword evidence="1" id="KW-1133">Transmembrane helix</keyword>
<dbReference type="AlphaFoldDB" id="A0A3S0AEU9"/>
<keyword evidence="1" id="KW-0472">Membrane</keyword>